<feature type="compositionally biased region" description="Polar residues" evidence="2">
    <location>
        <begin position="334"/>
        <end position="358"/>
    </location>
</feature>
<dbReference type="PANTHER" id="PTHR36764">
    <property type="entry name" value="TRNA (ILE)-LYSIDINE SYNTHASE"/>
    <property type="match status" value="1"/>
</dbReference>
<proteinExistence type="predicted"/>
<feature type="compositionally biased region" description="Polar residues" evidence="2">
    <location>
        <begin position="367"/>
        <end position="377"/>
    </location>
</feature>
<feature type="compositionally biased region" description="Low complexity" evidence="2">
    <location>
        <begin position="102"/>
        <end position="112"/>
    </location>
</feature>
<name>A0A7J6EE55_CANSA</name>
<dbReference type="GO" id="GO:0009507">
    <property type="term" value="C:chloroplast"/>
    <property type="evidence" value="ECO:0007669"/>
    <property type="project" value="TreeGrafter"/>
</dbReference>
<feature type="region of interest" description="Disordered" evidence="2">
    <location>
        <begin position="60"/>
        <end position="128"/>
    </location>
</feature>
<feature type="compositionally biased region" description="Polar residues" evidence="2">
    <location>
        <begin position="431"/>
        <end position="446"/>
    </location>
</feature>
<evidence type="ECO:0000313" key="6">
    <source>
        <dbReference type="Proteomes" id="UP000583929"/>
    </source>
</evidence>
<reference evidence="5 6" key="1">
    <citation type="journal article" date="2020" name="bioRxiv">
        <title>Sequence and annotation of 42 cannabis genomes reveals extensive copy number variation in cannabinoid synthesis and pathogen resistance genes.</title>
        <authorList>
            <person name="Mckernan K.J."/>
            <person name="Helbert Y."/>
            <person name="Kane L.T."/>
            <person name="Ebling H."/>
            <person name="Zhang L."/>
            <person name="Liu B."/>
            <person name="Eaton Z."/>
            <person name="Mclaughlin S."/>
            <person name="Kingan S."/>
            <person name="Baybayan P."/>
            <person name="Concepcion G."/>
            <person name="Jordan M."/>
            <person name="Riva A."/>
            <person name="Barbazuk W."/>
            <person name="Harkins T."/>
        </authorList>
    </citation>
    <scope>NUCLEOTIDE SEQUENCE [LARGE SCALE GENOMIC DNA]</scope>
    <source>
        <strain evidence="5 6">cv. Jamaican Lion 4</strain>
        <strain evidence="4">Father</strain>
        <strain evidence="3">Mother</strain>
        <tissue evidence="4">Leaf</tissue>
    </source>
</reference>
<keyword evidence="1" id="KW-0175">Coiled coil</keyword>
<feature type="coiled-coil region" evidence="1">
    <location>
        <begin position="281"/>
        <end position="311"/>
    </location>
</feature>
<dbReference type="PANTHER" id="PTHR36764:SF1">
    <property type="entry name" value="TRNA (ILE)-LYSIDINE SYNTHASE"/>
    <property type="match status" value="1"/>
</dbReference>
<feature type="compositionally biased region" description="Low complexity" evidence="2">
    <location>
        <begin position="62"/>
        <end position="84"/>
    </location>
</feature>
<dbReference type="Proteomes" id="UP000583929">
    <property type="component" value="Unassembled WGS sequence"/>
</dbReference>
<evidence type="ECO:0000256" key="1">
    <source>
        <dbReference type="SAM" id="Coils"/>
    </source>
</evidence>
<evidence type="ECO:0000313" key="5">
    <source>
        <dbReference type="Proteomes" id="UP000525078"/>
    </source>
</evidence>
<organism evidence="4 6">
    <name type="scientific">Cannabis sativa</name>
    <name type="common">Hemp</name>
    <name type="synonym">Marijuana</name>
    <dbReference type="NCBI Taxonomy" id="3483"/>
    <lineage>
        <taxon>Eukaryota</taxon>
        <taxon>Viridiplantae</taxon>
        <taxon>Streptophyta</taxon>
        <taxon>Embryophyta</taxon>
        <taxon>Tracheophyta</taxon>
        <taxon>Spermatophyta</taxon>
        <taxon>Magnoliopsida</taxon>
        <taxon>eudicotyledons</taxon>
        <taxon>Gunneridae</taxon>
        <taxon>Pentapetalae</taxon>
        <taxon>rosids</taxon>
        <taxon>fabids</taxon>
        <taxon>Rosales</taxon>
        <taxon>Cannabaceae</taxon>
        <taxon>Cannabis</taxon>
    </lineage>
</organism>
<dbReference type="EMBL" id="JAATIQ010000423">
    <property type="protein sequence ID" value="KAF4356758.1"/>
    <property type="molecule type" value="Genomic_DNA"/>
</dbReference>
<feature type="compositionally biased region" description="Low complexity" evidence="2">
    <location>
        <begin position="378"/>
        <end position="390"/>
    </location>
</feature>
<dbReference type="OrthoDB" id="1922268at2759"/>
<dbReference type="EMBL" id="JAATIP010000312">
    <property type="protein sequence ID" value="KAF4352537.1"/>
    <property type="molecule type" value="Genomic_DNA"/>
</dbReference>
<protein>
    <submittedName>
        <fullName evidence="4">Uncharacterized protein</fullName>
    </submittedName>
</protein>
<dbReference type="Proteomes" id="UP000525078">
    <property type="component" value="Unassembled WGS sequence"/>
</dbReference>
<feature type="compositionally biased region" description="Low complexity" evidence="2">
    <location>
        <begin position="406"/>
        <end position="425"/>
    </location>
</feature>
<evidence type="ECO:0000256" key="2">
    <source>
        <dbReference type="SAM" id="MobiDB-lite"/>
    </source>
</evidence>
<sequence>MVIKDEEEREGKIVPKMVAISLYRGNLHRVPDVPRRWLMPTPQISLKDFKLLLSRRSKALSRLHSPTTATTNATTNATATSSNPNPSPNPSPNPNPNPSPNPNLNINLNLSSDQQNTASNGAPGDSLPEAQVNLEKVSVDLGEGPSDEIKVEVNPNLDGSSEKLTEGPDTLSGPKSNEPEGGCDPIDEDGAKPEPIQVEKVDDGSKTEEIQVEKVDDGVKPEEIQVEKVDDGAKPQEIQVEKVDDGAQPQEIQVVKVDEVAEPISETKKNEDMPNDKLNRKKEVEEKLEVLNNKKHNLVQVLKQILNAEEELKRRISLQGSGTPSRPAAPLQVDVNNDSVSMTRNVVSRTGSEPNNSGEAEAGETDAFSNHNFPTRQISRMNSISPSSESPIRRPPFVQHNVAPYSTPRTSLGPTSSPSPSRFSPIVHQGPPTNLPTLSVTGTNYIASSPSPAASGGTSAFKDSRLPSPWN</sequence>
<feature type="compositionally biased region" description="Pro residues" evidence="2">
    <location>
        <begin position="85"/>
        <end position="101"/>
    </location>
</feature>
<evidence type="ECO:0000313" key="3">
    <source>
        <dbReference type="EMBL" id="KAF4352537.1"/>
    </source>
</evidence>
<feature type="compositionally biased region" description="Basic and acidic residues" evidence="2">
    <location>
        <begin position="189"/>
        <end position="221"/>
    </location>
</feature>
<gene>
    <name evidence="3" type="ORF">F8388_012233</name>
    <name evidence="4" type="ORF">G4B88_017788</name>
</gene>
<evidence type="ECO:0000313" key="4">
    <source>
        <dbReference type="EMBL" id="KAF4356758.1"/>
    </source>
</evidence>
<feature type="compositionally biased region" description="Low complexity" evidence="2">
    <location>
        <begin position="447"/>
        <end position="460"/>
    </location>
</feature>
<feature type="region of interest" description="Disordered" evidence="2">
    <location>
        <begin position="142"/>
        <end position="221"/>
    </location>
</feature>
<feature type="region of interest" description="Disordered" evidence="2">
    <location>
        <begin position="318"/>
        <end position="471"/>
    </location>
</feature>
<accession>A0A7J6EE55</accession>
<dbReference type="AlphaFoldDB" id="A0A7J6EE55"/>
<comment type="caution">
    <text evidence="4">The sequence shown here is derived from an EMBL/GenBank/DDBJ whole genome shotgun (WGS) entry which is preliminary data.</text>
</comment>
<keyword evidence="6" id="KW-1185">Reference proteome</keyword>